<evidence type="ECO:0000259" key="5">
    <source>
        <dbReference type="PROSITE" id="PS50931"/>
    </source>
</evidence>
<dbReference type="Gene3D" id="3.40.190.290">
    <property type="match status" value="1"/>
</dbReference>
<dbReference type="Pfam" id="PF03466">
    <property type="entry name" value="LysR_substrate"/>
    <property type="match status" value="1"/>
</dbReference>
<gene>
    <name evidence="6" type="ordered locus">Smlt1408</name>
</gene>
<dbReference type="Proteomes" id="UP000008840">
    <property type="component" value="Chromosome"/>
</dbReference>
<dbReference type="EnsemblBacteria" id="CAQ44947">
    <property type="protein sequence ID" value="CAQ44947"/>
    <property type="gene ID" value="Smlt1408"/>
</dbReference>
<dbReference type="InterPro" id="IPR036388">
    <property type="entry name" value="WH-like_DNA-bd_sf"/>
</dbReference>
<dbReference type="GO" id="GO:0003700">
    <property type="term" value="F:DNA-binding transcription factor activity"/>
    <property type="evidence" value="ECO:0007669"/>
    <property type="project" value="InterPro"/>
</dbReference>
<dbReference type="InterPro" id="IPR036390">
    <property type="entry name" value="WH_DNA-bd_sf"/>
</dbReference>
<dbReference type="SUPFAM" id="SSF53850">
    <property type="entry name" value="Periplasmic binding protein-like II"/>
    <property type="match status" value="1"/>
</dbReference>
<dbReference type="InterPro" id="IPR005119">
    <property type="entry name" value="LysR_subst-bd"/>
</dbReference>
<dbReference type="PRINTS" id="PR00039">
    <property type="entry name" value="HTHLYSR"/>
</dbReference>
<dbReference type="HOGENOM" id="CLU_063829_0_1_6"/>
<dbReference type="InterPro" id="IPR000847">
    <property type="entry name" value="LysR_HTH_N"/>
</dbReference>
<dbReference type="NCBIfam" id="NF009888">
    <property type="entry name" value="PRK13348.1"/>
    <property type="match status" value="1"/>
</dbReference>
<evidence type="ECO:0000256" key="3">
    <source>
        <dbReference type="ARBA" id="ARBA00023125"/>
    </source>
</evidence>
<dbReference type="PANTHER" id="PTHR30579">
    <property type="entry name" value="TRANSCRIPTIONAL REGULATOR"/>
    <property type="match status" value="1"/>
</dbReference>
<dbReference type="NCBIfam" id="TIGR03298">
    <property type="entry name" value="argP"/>
    <property type="match status" value="1"/>
</dbReference>
<dbReference type="EMBL" id="AM743169">
    <property type="protein sequence ID" value="CAQ44947.1"/>
    <property type="molecule type" value="Genomic_DNA"/>
</dbReference>
<keyword evidence="7" id="KW-1185">Reference proteome</keyword>
<accession>B2FUE1</accession>
<dbReference type="Pfam" id="PF00126">
    <property type="entry name" value="HTH_1"/>
    <property type="match status" value="1"/>
</dbReference>
<dbReference type="GO" id="GO:0003677">
    <property type="term" value="F:DNA binding"/>
    <property type="evidence" value="ECO:0007669"/>
    <property type="project" value="UniProtKB-KW"/>
</dbReference>
<dbReference type="SUPFAM" id="SSF46785">
    <property type="entry name" value="Winged helix' DNA-binding domain"/>
    <property type="match status" value="1"/>
</dbReference>
<dbReference type="eggNOG" id="COG0583">
    <property type="taxonomic scope" value="Bacteria"/>
</dbReference>
<name>B2FUE1_STRMK</name>
<dbReference type="PROSITE" id="PS50931">
    <property type="entry name" value="HTH_LYSR"/>
    <property type="match status" value="1"/>
</dbReference>
<evidence type="ECO:0000256" key="1">
    <source>
        <dbReference type="ARBA" id="ARBA00009437"/>
    </source>
</evidence>
<comment type="similarity">
    <text evidence="1">Belongs to the LysR transcriptional regulatory family.</text>
</comment>
<proteinExistence type="inferred from homology"/>
<dbReference type="RefSeq" id="WP_012479551.1">
    <property type="nucleotide sequence ID" value="NC_010943.1"/>
</dbReference>
<evidence type="ECO:0000256" key="4">
    <source>
        <dbReference type="ARBA" id="ARBA00023163"/>
    </source>
</evidence>
<dbReference type="Gene3D" id="1.10.10.10">
    <property type="entry name" value="Winged helix-like DNA-binding domain superfamily/Winged helix DNA-binding domain"/>
    <property type="match status" value="1"/>
</dbReference>
<dbReference type="PANTHER" id="PTHR30579:SF2">
    <property type="entry name" value="HTH-TYPE TRANSCRIPTIONAL REGULATOR ARGP"/>
    <property type="match status" value="1"/>
</dbReference>
<feature type="domain" description="HTH lysR-type" evidence="5">
    <location>
        <begin position="1"/>
        <end position="59"/>
    </location>
</feature>
<dbReference type="KEGG" id="sml:Smlt1408"/>
<organism evidence="6 7">
    <name type="scientific">Stenotrophomonas maltophilia (strain K279a)</name>
    <dbReference type="NCBI Taxonomy" id="522373"/>
    <lineage>
        <taxon>Bacteria</taxon>
        <taxon>Pseudomonadati</taxon>
        <taxon>Pseudomonadota</taxon>
        <taxon>Gammaproteobacteria</taxon>
        <taxon>Lysobacterales</taxon>
        <taxon>Lysobacteraceae</taxon>
        <taxon>Stenotrophomonas</taxon>
        <taxon>Stenotrophomonas maltophilia group</taxon>
    </lineage>
</organism>
<dbReference type="PATRIC" id="fig|522373.3.peg.1346"/>
<sequence>MDLVHPQLAAFAAVLEEGSFEAAARRLSISPSALSQRIKALEDRLGQVLVVRQAPCRPTAAGEALLRRVRPMQALEAEALAELLPERGSSDAARTPIPLAVNDDSLDTWFVPAIADLHQRHGYLFDLRMDDQDHTLRLLRDGSVLGAVTAESQPVKGCNVHPLGAMRYQAIASPGFARQYFSDGMDATALARAPMLVFNRKDELQWRFVRRLTRARLQPPLHYLPSSTGFVEAAACGLGWGLAPETLAAPAVRAGRVVVLEPRRWLDVPLYWQHAAVRSSTLQHITQALRTAASGTLR</sequence>
<protein>
    <submittedName>
        <fullName evidence="6">LysR family TRANSCRIPTIONAL REGULATORY PROTEIN</fullName>
    </submittedName>
</protein>
<evidence type="ECO:0000313" key="6">
    <source>
        <dbReference type="EMBL" id="CAQ44947.1"/>
    </source>
</evidence>
<keyword evidence="3" id="KW-0238">DNA-binding</keyword>
<dbReference type="InterPro" id="IPR050176">
    <property type="entry name" value="LTTR"/>
</dbReference>
<dbReference type="AlphaFoldDB" id="B2FUE1"/>
<reference evidence="6 7" key="1">
    <citation type="journal article" date="2008" name="Genome Biol.">
        <title>The complete genome, comparative and functional analysis of Stenotrophomonas maltophilia reveals an organism heavily shielded by drug resistance determinants.</title>
        <authorList>
            <person name="Crossman L.C."/>
            <person name="Gould V.C."/>
            <person name="Dow J.M."/>
            <person name="Vernikos G.S."/>
            <person name="Okazaki A."/>
            <person name="Sebaihia M."/>
            <person name="Saunders D."/>
            <person name="Arrowsmith C."/>
            <person name="Carver T."/>
            <person name="Peters N."/>
            <person name="Adlem E."/>
            <person name="Kerhornou A."/>
            <person name="Lord A."/>
            <person name="Murphy L."/>
            <person name="Seeger K."/>
            <person name="Squares R."/>
            <person name="Rutter S."/>
            <person name="Quail M.A."/>
            <person name="Rajandream M.A."/>
            <person name="Harris D."/>
            <person name="Churcher C."/>
            <person name="Bentley S.D."/>
            <person name="Parkhill J."/>
            <person name="Thomson N.R."/>
            <person name="Avison M.B."/>
        </authorList>
    </citation>
    <scope>NUCLEOTIDE SEQUENCE [LARGE SCALE GENOMIC DNA]</scope>
    <source>
        <strain evidence="6 7">K279a</strain>
    </source>
</reference>
<evidence type="ECO:0000313" key="7">
    <source>
        <dbReference type="Proteomes" id="UP000008840"/>
    </source>
</evidence>
<keyword evidence="4" id="KW-0804">Transcription</keyword>
<dbReference type="InterPro" id="IPR017685">
    <property type="entry name" value="ArgP"/>
</dbReference>
<dbReference type="NCBIfam" id="NF002964">
    <property type="entry name" value="PRK03635.1"/>
    <property type="match status" value="1"/>
</dbReference>
<evidence type="ECO:0000256" key="2">
    <source>
        <dbReference type="ARBA" id="ARBA00023015"/>
    </source>
</evidence>
<keyword evidence="2" id="KW-0805">Transcription regulation</keyword>